<evidence type="ECO:0008006" key="3">
    <source>
        <dbReference type="Google" id="ProtNLM"/>
    </source>
</evidence>
<organism evidence="1 2">
    <name type="scientific">Myxococcus landrumensis</name>
    <dbReference type="NCBI Taxonomy" id="2813577"/>
    <lineage>
        <taxon>Bacteria</taxon>
        <taxon>Pseudomonadati</taxon>
        <taxon>Myxococcota</taxon>
        <taxon>Myxococcia</taxon>
        <taxon>Myxococcales</taxon>
        <taxon>Cystobacterineae</taxon>
        <taxon>Myxococcaceae</taxon>
        <taxon>Myxococcus</taxon>
    </lineage>
</organism>
<dbReference type="Proteomes" id="UP000663090">
    <property type="component" value="Chromosome"/>
</dbReference>
<keyword evidence="2" id="KW-1185">Reference proteome</keyword>
<accession>A0ABX7N957</accession>
<dbReference type="EMBL" id="CP071091">
    <property type="protein sequence ID" value="QSQ13951.1"/>
    <property type="molecule type" value="Genomic_DNA"/>
</dbReference>
<gene>
    <name evidence="1" type="ORF">JY572_37480</name>
</gene>
<protein>
    <recommendedName>
        <fullName evidence="3">HEAT repeat domain-containing protein</fullName>
    </recommendedName>
</protein>
<proteinExistence type="predicted"/>
<evidence type="ECO:0000313" key="1">
    <source>
        <dbReference type="EMBL" id="QSQ13951.1"/>
    </source>
</evidence>
<reference evidence="1 2" key="1">
    <citation type="submission" date="2021-02" db="EMBL/GenBank/DDBJ databases">
        <title>De Novo genome assembly of isolated myxobacteria.</title>
        <authorList>
            <person name="Stevens D.C."/>
        </authorList>
    </citation>
    <scope>NUCLEOTIDE SEQUENCE [LARGE SCALE GENOMIC DNA]</scope>
    <source>
        <strain evidence="1 2">SCHIC003</strain>
    </source>
</reference>
<sequence>MKLSEALVLLERCFGGLREGAPRLVEAEDERFGLRPSAVWLEYRWYVSGRGMAEVFLKSERVRPEARANAEATVVRVHLLGASEELSERAGRLLVGGRPAPERLMGLFGDDGVRRECVAFARTSVTVEHWDTPGPRPLLKEARFGALTARLADAASTPEERHEAVQRLAEERSPRVVETLLGLLSRQPSLMALRVLSEWGEVRARAPLQQALAAVRPDNPSDLWNLTALDRRLEAWAFMARQLAAR</sequence>
<evidence type="ECO:0000313" key="2">
    <source>
        <dbReference type="Proteomes" id="UP000663090"/>
    </source>
</evidence>
<name>A0ABX7N957_9BACT</name>
<dbReference type="RefSeq" id="WP_206715748.1">
    <property type="nucleotide sequence ID" value="NZ_CP071091.1"/>
</dbReference>